<proteinExistence type="predicted"/>
<dbReference type="AlphaFoldDB" id="A0A5E4MTQ8"/>
<protein>
    <submittedName>
        <fullName evidence="1">Uncharacterized protein</fullName>
    </submittedName>
</protein>
<evidence type="ECO:0000313" key="1">
    <source>
        <dbReference type="EMBL" id="VVC34874.1"/>
    </source>
</evidence>
<dbReference type="Proteomes" id="UP000325440">
    <property type="component" value="Unassembled WGS sequence"/>
</dbReference>
<keyword evidence="2" id="KW-1185">Reference proteome</keyword>
<dbReference type="EMBL" id="CABPRJ010001020">
    <property type="protein sequence ID" value="VVC34874.1"/>
    <property type="molecule type" value="Genomic_DNA"/>
</dbReference>
<organism evidence="1 2">
    <name type="scientific">Cinara cedri</name>
    <dbReference type="NCBI Taxonomy" id="506608"/>
    <lineage>
        <taxon>Eukaryota</taxon>
        <taxon>Metazoa</taxon>
        <taxon>Ecdysozoa</taxon>
        <taxon>Arthropoda</taxon>
        <taxon>Hexapoda</taxon>
        <taxon>Insecta</taxon>
        <taxon>Pterygota</taxon>
        <taxon>Neoptera</taxon>
        <taxon>Paraneoptera</taxon>
        <taxon>Hemiptera</taxon>
        <taxon>Sternorrhyncha</taxon>
        <taxon>Aphidomorpha</taxon>
        <taxon>Aphidoidea</taxon>
        <taxon>Aphididae</taxon>
        <taxon>Lachninae</taxon>
        <taxon>Cinara</taxon>
    </lineage>
</organism>
<gene>
    <name evidence="1" type="ORF">CINCED_3A023063</name>
</gene>
<reference evidence="1 2" key="1">
    <citation type="submission" date="2019-08" db="EMBL/GenBank/DDBJ databases">
        <authorList>
            <person name="Alioto T."/>
            <person name="Alioto T."/>
            <person name="Gomez Garrido J."/>
        </authorList>
    </citation>
    <scope>NUCLEOTIDE SEQUENCE [LARGE SCALE GENOMIC DNA]</scope>
</reference>
<sequence length="160" mass="18747">MELTKGMCKKCINKINDTISTWINESNKDLKVEEVQNQFEVKHISKKKKISSYEATNSIMNVEKKFTVDVYNRVFDTLIQIMENRFTNNKEKILDLTLLSPINFDSFVNGLPKNAFAKLSVKLKPYFDEDNENEIKYKLSEEILSFSKSWKNLMKSVDDK</sequence>
<evidence type="ECO:0000313" key="2">
    <source>
        <dbReference type="Proteomes" id="UP000325440"/>
    </source>
</evidence>
<accession>A0A5E4MTQ8</accession>
<name>A0A5E4MTQ8_9HEMI</name>